<dbReference type="Proteomes" id="UP000321532">
    <property type="component" value="Unassembled WGS sequence"/>
</dbReference>
<evidence type="ECO:0000313" key="4">
    <source>
        <dbReference type="Proteomes" id="UP000321532"/>
    </source>
</evidence>
<dbReference type="Pfam" id="PF13568">
    <property type="entry name" value="OMP_b-brl_2"/>
    <property type="match status" value="1"/>
</dbReference>
<feature type="chain" id="PRO_5021815997" description="Outer membrane protein beta-barrel domain-containing protein" evidence="1">
    <location>
        <begin position="20"/>
        <end position="214"/>
    </location>
</feature>
<dbReference type="OrthoDB" id="838174at2"/>
<protein>
    <recommendedName>
        <fullName evidence="2">Outer membrane protein beta-barrel domain-containing protein</fullName>
    </recommendedName>
</protein>
<evidence type="ECO:0000313" key="3">
    <source>
        <dbReference type="EMBL" id="GEO05359.1"/>
    </source>
</evidence>
<gene>
    <name evidence="3" type="ORF">AAE02nite_30230</name>
</gene>
<evidence type="ECO:0000259" key="2">
    <source>
        <dbReference type="Pfam" id="PF13568"/>
    </source>
</evidence>
<keyword evidence="1" id="KW-0732">Signal</keyword>
<accession>A0A512B076</accession>
<dbReference type="RefSeq" id="WP_146899149.1">
    <property type="nucleotide sequence ID" value="NZ_BJYS01000022.1"/>
</dbReference>
<keyword evidence="4" id="KW-1185">Reference proteome</keyword>
<evidence type="ECO:0000256" key="1">
    <source>
        <dbReference type="SAM" id="SignalP"/>
    </source>
</evidence>
<sequence>MKKLLILAIALFSFSFAQAQKIGLKAGINYSNLAGDLTDEANNEGKVGFVGGIATSIPLVGDGFLSLAPELLYSQKGYQYRDETFKIGNNTIKREGSRTFNYLDLPVLLKVNAGGLFFEGGPMASYLLNLNDKTKESINDIENNNYTELSKDGLTKFEIGYAAGLGFMAQNGLSLGIRYNGSFNKLANDYNGNDLMNARHSLFQATLGFMIGGN</sequence>
<dbReference type="AlphaFoldDB" id="A0A512B076"/>
<proteinExistence type="predicted"/>
<feature type="signal peptide" evidence="1">
    <location>
        <begin position="1"/>
        <end position="19"/>
    </location>
</feature>
<dbReference type="EMBL" id="BJYS01000022">
    <property type="protein sequence ID" value="GEO05359.1"/>
    <property type="molecule type" value="Genomic_DNA"/>
</dbReference>
<feature type="domain" description="Outer membrane protein beta-barrel" evidence="2">
    <location>
        <begin position="16"/>
        <end position="187"/>
    </location>
</feature>
<dbReference type="InterPro" id="IPR025665">
    <property type="entry name" value="Beta-barrel_OMP_2"/>
</dbReference>
<name>A0A512B076_9BACT</name>
<reference evidence="3 4" key="1">
    <citation type="submission" date="2019-07" db="EMBL/GenBank/DDBJ databases">
        <title>Whole genome shotgun sequence of Adhaeribacter aerolatus NBRC 106133.</title>
        <authorList>
            <person name="Hosoyama A."/>
            <person name="Uohara A."/>
            <person name="Ohji S."/>
            <person name="Ichikawa N."/>
        </authorList>
    </citation>
    <scope>NUCLEOTIDE SEQUENCE [LARGE SCALE GENOMIC DNA]</scope>
    <source>
        <strain evidence="3 4">NBRC 106133</strain>
    </source>
</reference>
<organism evidence="3 4">
    <name type="scientific">Adhaeribacter aerolatus</name>
    <dbReference type="NCBI Taxonomy" id="670289"/>
    <lineage>
        <taxon>Bacteria</taxon>
        <taxon>Pseudomonadati</taxon>
        <taxon>Bacteroidota</taxon>
        <taxon>Cytophagia</taxon>
        <taxon>Cytophagales</taxon>
        <taxon>Hymenobacteraceae</taxon>
        <taxon>Adhaeribacter</taxon>
    </lineage>
</organism>
<comment type="caution">
    <text evidence="3">The sequence shown here is derived from an EMBL/GenBank/DDBJ whole genome shotgun (WGS) entry which is preliminary data.</text>
</comment>